<dbReference type="InterPro" id="IPR000873">
    <property type="entry name" value="AMP-dep_synth/lig_dom"/>
</dbReference>
<keyword evidence="2" id="KW-0576">Peroxisome</keyword>
<dbReference type="PANTHER" id="PTHR24096:SF353">
    <property type="entry name" value="GH16244P-RELATED"/>
    <property type="match status" value="1"/>
</dbReference>
<dbReference type="EnsemblMetazoa" id="AALFPA23_016400.R23909">
    <property type="protein sequence ID" value="AALFPA23_016400.P23909"/>
    <property type="gene ID" value="AALFPA23_016400"/>
</dbReference>
<dbReference type="PROSITE" id="PS00455">
    <property type="entry name" value="AMP_BINDING"/>
    <property type="match status" value="1"/>
</dbReference>
<dbReference type="GeneID" id="109397915"/>
<evidence type="ECO:0008006" key="7">
    <source>
        <dbReference type="Google" id="ProtNLM"/>
    </source>
</evidence>
<dbReference type="InterPro" id="IPR020845">
    <property type="entry name" value="AMP-binding_CS"/>
</dbReference>
<evidence type="ECO:0000256" key="1">
    <source>
        <dbReference type="ARBA" id="ARBA00004275"/>
    </source>
</evidence>
<dbReference type="Proteomes" id="UP000069940">
    <property type="component" value="Unassembled WGS sequence"/>
</dbReference>
<proteinExistence type="predicted"/>
<sequence>MRSPRDIFTFYDPTTKIWRGTNTQPLYNPNQTLGALMIATLNRNPQQIAQISADTCVRVTCGEMRLRTIRAAQNLARMGYGKGNIFTMAVRNEETVAPVLFACFALGIPVNLLDASFQRDDLSHMLNTVRPQVIFCDQDTWPEMAAAVEMTKLQTDDVFIFGDTGVEGHRHVNELLVATGKEDEFVPEYFEDAGSRLAVIVCSSGTTGRPKGVCLSNGSIIANVISMTENYSSDVMLCFSSLYWLSGLFFLLAGTAAGATRVITKEVFNPALALEIIEKFRVTTAFFPPATALQLLKHRRAPETDFSSMRLLFCGGSAVSAELKYALDKLIPQSTCMVGYGMSEVAGVATFSDAHTYKGGSTGYLRSMVQAKIVDSDGNALDIDREGEILLKPEFKFSGYYGNAAATAEILDEEGWMHTGDIGRFDEDGLLYVVDRKKDIIKYGNYQISPSELEGVIQTIPGVVNCCVAGIPVPGNDLPAALIVRNSEEKVIAEEVHKVINSSLGNYKQLRGGVFFTKQLPMTPSGKVQRRLCLEILIDLYNNSNI</sequence>
<dbReference type="PANTHER" id="PTHR24096">
    <property type="entry name" value="LONG-CHAIN-FATTY-ACID--COA LIGASE"/>
    <property type="match status" value="1"/>
</dbReference>
<feature type="domain" description="AMP-binding enzyme C-terminal" evidence="4">
    <location>
        <begin position="452"/>
        <end position="527"/>
    </location>
</feature>
<name>A0ABM1Z9N5_AEDAL</name>
<evidence type="ECO:0000259" key="3">
    <source>
        <dbReference type="Pfam" id="PF00501"/>
    </source>
</evidence>
<dbReference type="InterPro" id="IPR025110">
    <property type="entry name" value="AMP-bd_C"/>
</dbReference>
<evidence type="ECO:0000259" key="4">
    <source>
        <dbReference type="Pfam" id="PF13193"/>
    </source>
</evidence>
<dbReference type="Gene3D" id="3.40.50.12780">
    <property type="entry name" value="N-terminal domain of ligase-like"/>
    <property type="match status" value="1"/>
</dbReference>
<dbReference type="Pfam" id="PF00501">
    <property type="entry name" value="AMP-binding"/>
    <property type="match status" value="1"/>
</dbReference>
<dbReference type="RefSeq" id="XP_062700467.1">
    <property type="nucleotide sequence ID" value="XM_062844483.1"/>
</dbReference>
<evidence type="ECO:0000313" key="5">
    <source>
        <dbReference type="EnsemblMetazoa" id="AALFPA23_016400.P23909"/>
    </source>
</evidence>
<evidence type="ECO:0000313" key="6">
    <source>
        <dbReference type="Proteomes" id="UP000069940"/>
    </source>
</evidence>
<feature type="domain" description="AMP-dependent synthetase/ligase" evidence="3">
    <location>
        <begin position="41"/>
        <end position="401"/>
    </location>
</feature>
<dbReference type="SUPFAM" id="SSF56801">
    <property type="entry name" value="Acetyl-CoA synthetase-like"/>
    <property type="match status" value="1"/>
</dbReference>
<dbReference type="Pfam" id="PF13193">
    <property type="entry name" value="AMP-binding_C"/>
    <property type="match status" value="1"/>
</dbReference>
<evidence type="ECO:0000256" key="2">
    <source>
        <dbReference type="ARBA" id="ARBA00023140"/>
    </source>
</evidence>
<dbReference type="InterPro" id="IPR042099">
    <property type="entry name" value="ANL_N_sf"/>
</dbReference>
<dbReference type="InterPro" id="IPR045851">
    <property type="entry name" value="AMP-bd_C_sf"/>
</dbReference>
<protein>
    <recommendedName>
        <fullName evidence="7">Acyl-coa synthetase</fullName>
    </recommendedName>
</protein>
<organism evidence="5 6">
    <name type="scientific">Aedes albopictus</name>
    <name type="common">Asian tiger mosquito</name>
    <name type="synonym">Stegomyia albopicta</name>
    <dbReference type="NCBI Taxonomy" id="7160"/>
    <lineage>
        <taxon>Eukaryota</taxon>
        <taxon>Metazoa</taxon>
        <taxon>Ecdysozoa</taxon>
        <taxon>Arthropoda</taxon>
        <taxon>Hexapoda</taxon>
        <taxon>Insecta</taxon>
        <taxon>Pterygota</taxon>
        <taxon>Neoptera</taxon>
        <taxon>Endopterygota</taxon>
        <taxon>Diptera</taxon>
        <taxon>Nematocera</taxon>
        <taxon>Culicoidea</taxon>
        <taxon>Culicidae</taxon>
        <taxon>Culicinae</taxon>
        <taxon>Aedini</taxon>
        <taxon>Aedes</taxon>
        <taxon>Stegomyia</taxon>
    </lineage>
</organism>
<accession>A0ABM1Z9N5</accession>
<dbReference type="CDD" id="cd05911">
    <property type="entry name" value="Firefly_Luc_like"/>
    <property type="match status" value="1"/>
</dbReference>
<keyword evidence="6" id="KW-1185">Reference proteome</keyword>
<reference evidence="5" key="2">
    <citation type="submission" date="2025-05" db="UniProtKB">
        <authorList>
            <consortium name="EnsemblMetazoa"/>
        </authorList>
    </citation>
    <scope>IDENTIFICATION</scope>
    <source>
        <strain evidence="5">Foshan</strain>
    </source>
</reference>
<reference evidence="6" key="1">
    <citation type="journal article" date="2015" name="Proc. Natl. Acad. Sci. U.S.A.">
        <title>Genome sequence of the Asian Tiger mosquito, Aedes albopictus, reveals insights into its biology, genetics, and evolution.</title>
        <authorList>
            <person name="Chen X.G."/>
            <person name="Jiang X."/>
            <person name="Gu J."/>
            <person name="Xu M."/>
            <person name="Wu Y."/>
            <person name="Deng Y."/>
            <person name="Zhang C."/>
            <person name="Bonizzoni M."/>
            <person name="Dermauw W."/>
            <person name="Vontas J."/>
            <person name="Armbruster P."/>
            <person name="Huang X."/>
            <person name="Yang Y."/>
            <person name="Zhang H."/>
            <person name="He W."/>
            <person name="Peng H."/>
            <person name="Liu Y."/>
            <person name="Wu K."/>
            <person name="Chen J."/>
            <person name="Lirakis M."/>
            <person name="Topalis P."/>
            <person name="Van Leeuwen T."/>
            <person name="Hall A.B."/>
            <person name="Jiang X."/>
            <person name="Thorpe C."/>
            <person name="Mueller R.L."/>
            <person name="Sun C."/>
            <person name="Waterhouse R.M."/>
            <person name="Yan G."/>
            <person name="Tu Z.J."/>
            <person name="Fang X."/>
            <person name="James A.A."/>
        </authorList>
    </citation>
    <scope>NUCLEOTIDE SEQUENCE [LARGE SCALE GENOMIC DNA]</scope>
    <source>
        <strain evidence="6">Foshan</strain>
    </source>
</reference>
<comment type="subcellular location">
    <subcellularLocation>
        <location evidence="1">Peroxisome</location>
    </subcellularLocation>
</comment>
<dbReference type="Gene3D" id="3.30.300.30">
    <property type="match status" value="1"/>
</dbReference>